<accession>A0A4Q0PJ08</accession>
<dbReference type="Gene3D" id="2.60.120.10">
    <property type="entry name" value="Jelly Rolls"/>
    <property type="match status" value="1"/>
</dbReference>
<name>A0A4Q0PJ08_9FLAO</name>
<evidence type="ECO:0000259" key="1">
    <source>
        <dbReference type="PROSITE" id="PS50042"/>
    </source>
</evidence>
<dbReference type="EMBL" id="QOVK01000001">
    <property type="protein sequence ID" value="RXG26291.1"/>
    <property type="molecule type" value="Genomic_DNA"/>
</dbReference>
<gene>
    <name evidence="2" type="ORF">DSM02_285</name>
</gene>
<dbReference type="RefSeq" id="WP_128763969.1">
    <property type="nucleotide sequence ID" value="NZ_JBHUOO010000004.1"/>
</dbReference>
<dbReference type="InterPro" id="IPR018490">
    <property type="entry name" value="cNMP-bd_dom_sf"/>
</dbReference>
<evidence type="ECO:0000313" key="3">
    <source>
        <dbReference type="Proteomes" id="UP000289859"/>
    </source>
</evidence>
<proteinExistence type="predicted"/>
<dbReference type="Pfam" id="PF00027">
    <property type="entry name" value="cNMP_binding"/>
    <property type="match status" value="1"/>
</dbReference>
<dbReference type="PROSITE" id="PS50042">
    <property type="entry name" value="CNMP_BINDING_3"/>
    <property type="match status" value="1"/>
</dbReference>
<dbReference type="Proteomes" id="UP000289859">
    <property type="component" value="Unassembled WGS sequence"/>
</dbReference>
<dbReference type="InterPro" id="IPR000595">
    <property type="entry name" value="cNMP-bd_dom"/>
</dbReference>
<sequence length="187" mass="21776">MNEFKNFIKSRVGISEEDLALVLSKFKSTTVKKGVLVLRKGQIANQYYFIKSGGLRLHYGTFEEQHTSWVFFEHDFFTEISSLHAQVPSRFNIEAIENTELLVISKAEMDQLYKKLPVWQEFGRKIWEAMCIRQVDQNLNYQTLSAKQIYLELLQNSDFVKKIPVKQLASILGITPNALSRIRKEIK</sequence>
<comment type="caution">
    <text evidence="2">The sequence shown here is derived from an EMBL/GenBank/DDBJ whole genome shotgun (WGS) entry which is preliminary data.</text>
</comment>
<reference evidence="2 3" key="1">
    <citation type="submission" date="2018-07" db="EMBL/GenBank/DDBJ databases">
        <title>Leeuwenhoekiella genomics.</title>
        <authorList>
            <person name="Tahon G."/>
            <person name="Willems A."/>
        </authorList>
    </citation>
    <scope>NUCLEOTIDE SEQUENCE [LARGE SCALE GENOMIC DNA]</scope>
    <source>
        <strain evidence="2 3">LMG 29608</strain>
    </source>
</reference>
<evidence type="ECO:0000313" key="2">
    <source>
        <dbReference type="EMBL" id="RXG26291.1"/>
    </source>
</evidence>
<protein>
    <submittedName>
        <fullName evidence="2">CRP-like cAMP-binding protein</fullName>
    </submittedName>
</protein>
<feature type="domain" description="Cyclic nucleotide-binding" evidence="1">
    <location>
        <begin position="13"/>
        <end position="112"/>
    </location>
</feature>
<dbReference type="CDD" id="cd00038">
    <property type="entry name" value="CAP_ED"/>
    <property type="match status" value="1"/>
</dbReference>
<dbReference type="AlphaFoldDB" id="A0A4Q0PJ08"/>
<organism evidence="2 3">
    <name type="scientific">Leeuwenhoekiella polynyae</name>
    <dbReference type="NCBI Taxonomy" id="1550906"/>
    <lineage>
        <taxon>Bacteria</taxon>
        <taxon>Pseudomonadati</taxon>
        <taxon>Bacteroidota</taxon>
        <taxon>Flavobacteriia</taxon>
        <taxon>Flavobacteriales</taxon>
        <taxon>Flavobacteriaceae</taxon>
        <taxon>Leeuwenhoekiella</taxon>
    </lineage>
</organism>
<keyword evidence="3" id="KW-1185">Reference proteome</keyword>
<dbReference type="OrthoDB" id="758145at2"/>
<dbReference type="SUPFAM" id="SSF51206">
    <property type="entry name" value="cAMP-binding domain-like"/>
    <property type="match status" value="1"/>
</dbReference>
<dbReference type="InterPro" id="IPR014710">
    <property type="entry name" value="RmlC-like_jellyroll"/>
</dbReference>